<proteinExistence type="predicted"/>
<sequence length="83" mass="9014">MSALQFNKPDNLISMEDSTQSLAPRSAQSMEEMMAMLAGDQFSNDSTAAASAAMSRSWRQGTDDDNYVTSTVAPMGGHRRNHV</sequence>
<keyword evidence="3" id="KW-1185">Reference proteome</keyword>
<evidence type="ECO:0000256" key="1">
    <source>
        <dbReference type="SAM" id="MobiDB-lite"/>
    </source>
</evidence>
<dbReference type="AlphaFoldDB" id="A0A9P6UVM4"/>
<protein>
    <submittedName>
        <fullName evidence="2">Uncharacterized protein</fullName>
    </submittedName>
</protein>
<accession>A0A9P6UVM4</accession>
<feature type="region of interest" description="Disordered" evidence="1">
    <location>
        <begin position="47"/>
        <end position="83"/>
    </location>
</feature>
<dbReference type="EMBL" id="JAAAIP010000250">
    <property type="protein sequence ID" value="KAG0321291.1"/>
    <property type="molecule type" value="Genomic_DNA"/>
</dbReference>
<evidence type="ECO:0000313" key="2">
    <source>
        <dbReference type="EMBL" id="KAG0321291.1"/>
    </source>
</evidence>
<feature type="compositionally biased region" description="Low complexity" evidence="1">
    <location>
        <begin position="47"/>
        <end position="57"/>
    </location>
</feature>
<reference evidence="2" key="1">
    <citation type="journal article" date="2020" name="Fungal Divers.">
        <title>Resolving the Mortierellaceae phylogeny through synthesis of multi-gene phylogenetics and phylogenomics.</title>
        <authorList>
            <person name="Vandepol N."/>
            <person name="Liber J."/>
            <person name="Desiro A."/>
            <person name="Na H."/>
            <person name="Kennedy M."/>
            <person name="Barry K."/>
            <person name="Grigoriev I.V."/>
            <person name="Miller A.N."/>
            <person name="O'Donnell K."/>
            <person name="Stajich J.E."/>
            <person name="Bonito G."/>
        </authorList>
    </citation>
    <scope>NUCLEOTIDE SEQUENCE</scope>
    <source>
        <strain evidence="2">REB-010B</strain>
    </source>
</reference>
<name>A0A9P6UVM4_9FUNG</name>
<dbReference type="OrthoDB" id="2411007at2759"/>
<gene>
    <name evidence="2" type="ORF">BGZ99_004032</name>
</gene>
<organism evidence="2 3">
    <name type="scientific">Dissophora globulifera</name>
    <dbReference type="NCBI Taxonomy" id="979702"/>
    <lineage>
        <taxon>Eukaryota</taxon>
        <taxon>Fungi</taxon>
        <taxon>Fungi incertae sedis</taxon>
        <taxon>Mucoromycota</taxon>
        <taxon>Mortierellomycotina</taxon>
        <taxon>Mortierellomycetes</taxon>
        <taxon>Mortierellales</taxon>
        <taxon>Mortierellaceae</taxon>
        <taxon>Dissophora</taxon>
    </lineage>
</organism>
<dbReference type="Proteomes" id="UP000738325">
    <property type="component" value="Unassembled WGS sequence"/>
</dbReference>
<comment type="caution">
    <text evidence="2">The sequence shown here is derived from an EMBL/GenBank/DDBJ whole genome shotgun (WGS) entry which is preliminary data.</text>
</comment>
<evidence type="ECO:0000313" key="3">
    <source>
        <dbReference type="Proteomes" id="UP000738325"/>
    </source>
</evidence>